<evidence type="ECO:0000313" key="2">
    <source>
        <dbReference type="Proteomes" id="UP000291116"/>
    </source>
</evidence>
<accession>A0A448YY54</accession>
<dbReference type="Proteomes" id="UP000291116">
    <property type="component" value="Unassembled WGS sequence"/>
</dbReference>
<proteinExistence type="predicted"/>
<gene>
    <name evidence="1" type="ORF">PSNMU_V1.4_AUG-EV-PASAV3_0013960</name>
</gene>
<dbReference type="Gene3D" id="3.40.50.1820">
    <property type="entry name" value="alpha/beta hydrolase"/>
    <property type="match status" value="1"/>
</dbReference>
<dbReference type="PANTHER" id="PTHR12277:SF81">
    <property type="entry name" value="PROTEIN ABHD13"/>
    <property type="match status" value="1"/>
</dbReference>
<name>A0A448YY54_9STRA</name>
<dbReference type="AlphaFoldDB" id="A0A448YY54"/>
<dbReference type="SUPFAM" id="SSF53474">
    <property type="entry name" value="alpha/beta-Hydrolases"/>
    <property type="match status" value="1"/>
</dbReference>
<dbReference type="InterPro" id="IPR029058">
    <property type="entry name" value="AB_hydrolase_fold"/>
</dbReference>
<dbReference type="PANTHER" id="PTHR12277">
    <property type="entry name" value="ALPHA/BETA HYDROLASE DOMAIN-CONTAINING PROTEIN"/>
    <property type="match status" value="1"/>
</dbReference>
<evidence type="ECO:0000313" key="1">
    <source>
        <dbReference type="EMBL" id="VEU34684.1"/>
    </source>
</evidence>
<protein>
    <recommendedName>
        <fullName evidence="3">Phospholipase/carboxylesterase/thioesterase domain-containing protein</fullName>
    </recommendedName>
</protein>
<dbReference type="EMBL" id="CAACVS010000036">
    <property type="protein sequence ID" value="VEU34684.1"/>
    <property type="molecule type" value="Genomic_DNA"/>
</dbReference>
<organism evidence="1 2">
    <name type="scientific">Pseudo-nitzschia multistriata</name>
    <dbReference type="NCBI Taxonomy" id="183589"/>
    <lineage>
        <taxon>Eukaryota</taxon>
        <taxon>Sar</taxon>
        <taxon>Stramenopiles</taxon>
        <taxon>Ochrophyta</taxon>
        <taxon>Bacillariophyta</taxon>
        <taxon>Bacillariophyceae</taxon>
        <taxon>Bacillariophycidae</taxon>
        <taxon>Bacillariales</taxon>
        <taxon>Bacillariaceae</taxon>
        <taxon>Pseudo-nitzschia</taxon>
    </lineage>
</organism>
<keyword evidence="2" id="KW-1185">Reference proteome</keyword>
<reference evidence="1 2" key="1">
    <citation type="submission" date="2019-01" db="EMBL/GenBank/DDBJ databases">
        <authorList>
            <person name="Ferrante I. M."/>
        </authorList>
    </citation>
    <scope>NUCLEOTIDE SEQUENCE [LARGE SCALE GENOMIC DNA]</scope>
    <source>
        <strain evidence="1 2">B856</strain>
    </source>
</reference>
<dbReference type="OrthoDB" id="446723at2759"/>
<evidence type="ECO:0008006" key="3">
    <source>
        <dbReference type="Google" id="ProtNLM"/>
    </source>
</evidence>
<sequence>MEMRKTISEGEASEKNCYECIDAAYRYLVEGKREPFEGNKRVSAQTSIPVDPSRIVLFGRSLGTGPTVDLAARLLSRTGESRCIAGVVLQSPLESAGRCVLGEFASCALYPLDLFRSYEKIEKLAPVPVFIMHGVDDKVVPCASGRALYTSLTNERKRRQALKRKNTTKNDIEGKPSVEYSPKWIAGVGHNDMPEFECMNDVAKFLNFLEQRRR</sequence>